<proteinExistence type="predicted"/>
<dbReference type="AlphaFoldDB" id="A0A2I5KQ93"/>
<sequence length="65" mass="7748">MFDKVFSYFCPKFALIVKKSLDMNVYYGRIGLRKKKGVKQMNTQLVFQQAIFYHTLLSKQENRAH</sequence>
<organism evidence="1 2">
    <name type="scientific">Streptococcus suis</name>
    <dbReference type="NCBI Taxonomy" id="1307"/>
    <lineage>
        <taxon>Bacteria</taxon>
        <taxon>Bacillati</taxon>
        <taxon>Bacillota</taxon>
        <taxon>Bacilli</taxon>
        <taxon>Lactobacillales</taxon>
        <taxon>Streptococcaceae</taxon>
        <taxon>Streptococcus</taxon>
    </lineage>
</organism>
<gene>
    <name evidence="1" type="ORF">CWI26_08675</name>
</gene>
<protein>
    <submittedName>
        <fullName evidence="1">Uncharacterized protein</fullName>
    </submittedName>
</protein>
<reference evidence="1 2" key="1">
    <citation type="submission" date="2017-11" db="EMBL/GenBank/DDBJ databases">
        <title>Genome analysis of Streptococcus suis serotype chz stain ah681.</title>
        <authorList>
            <person name="Pan Z."/>
            <person name="Zhang Y."/>
            <person name="Ma J."/>
            <person name="Lu P."/>
            <person name="Zhu Y."/>
            <person name="Zhong X."/>
            <person name="Dong W."/>
            <person name="Lu C."/>
            <person name="Yao H."/>
        </authorList>
    </citation>
    <scope>NUCLEOTIDE SEQUENCE [LARGE SCALE GENOMIC DNA]</scope>
    <source>
        <strain evidence="1 2">AH681</strain>
    </source>
</reference>
<dbReference type="Proteomes" id="UP000231863">
    <property type="component" value="Chromosome"/>
</dbReference>
<evidence type="ECO:0000313" key="2">
    <source>
        <dbReference type="Proteomes" id="UP000231863"/>
    </source>
</evidence>
<name>A0A2I5KQ93_STRSU</name>
<accession>A0A2I5KQ93</accession>
<dbReference type="EMBL" id="CP025043">
    <property type="protein sequence ID" value="AUA19545.1"/>
    <property type="molecule type" value="Genomic_DNA"/>
</dbReference>
<evidence type="ECO:0000313" key="1">
    <source>
        <dbReference type="EMBL" id="AUA19545.1"/>
    </source>
</evidence>